<name>A0A6P3Y7S4_DINQU</name>
<accession>A0A6P3Y7S4</accession>
<evidence type="ECO:0000313" key="3">
    <source>
        <dbReference type="Proteomes" id="UP000515204"/>
    </source>
</evidence>
<sequence length="557" mass="65023">MDMEISDSSDESINGSRRKTSRLRILSSSSDEDFVNTNSEVNECSTEEEDFESKSENEDHDEEWQEVRERTSVINKYSEEEEFLFENTDCNDPVALYKLFFTDYILEKIVEETNEYAAQCINNSSSSSRTHQQAWQSVTRDEMNTFIGILLIMGVVRLPEIRLYWSNSDMYANARIKNAMKRDRFLSILKFLHFSDNTTARTEDRLYKIRNIVEAIVDTFKSAIKPGKNIVIDESMVPWRGRLGFRQYIPGKRHKYGIKLYKLCLPGGYTYNIDIYAGKNATAITKTHSHDVVMKLMSGLLSEGRILFTDSYYTSVPLAEELLEKKTFICGIVKMNRKFLPPQTKRKQHRGGIMSLENRNGVKFLKWTDKRPVCMLSTCENHMCTIIQGKNNKLKPDTVFFYNDAKKGVDLSDHMSSNYSCLRKTVKWYRNIIIQLICGTCLVNAWYIHKKWGNKHINTLKFREHIIDHLLVNNYRSEEMAIGKQIPSKSDSHFLHSYEGPTRKTRQRCKECYKCLYKKKGREYAAKKTKKVTTYCNRCKGQPTLCIKCFKKLHRNT</sequence>
<protein>
    <submittedName>
        <fullName evidence="4">PiggyBac transposable element-derived protein 4-like</fullName>
    </submittedName>
</protein>
<evidence type="ECO:0000256" key="1">
    <source>
        <dbReference type="SAM" id="MobiDB-lite"/>
    </source>
</evidence>
<feature type="domain" description="PiggyBac transposable element-derived protein" evidence="2">
    <location>
        <begin position="92"/>
        <end position="446"/>
    </location>
</feature>
<feature type="region of interest" description="Disordered" evidence="1">
    <location>
        <begin position="1"/>
        <end position="67"/>
    </location>
</feature>
<gene>
    <name evidence="4" type="primary">LOC106750859</name>
</gene>
<dbReference type="KEGG" id="dqu:106750859"/>
<dbReference type="OrthoDB" id="7670206at2759"/>
<evidence type="ECO:0000259" key="2">
    <source>
        <dbReference type="Pfam" id="PF13843"/>
    </source>
</evidence>
<dbReference type="GeneID" id="106750859"/>
<dbReference type="AlphaFoldDB" id="A0A6P3Y7S4"/>
<dbReference type="Pfam" id="PF13843">
    <property type="entry name" value="DDE_Tnp_1_7"/>
    <property type="match status" value="1"/>
</dbReference>
<keyword evidence="3" id="KW-1185">Reference proteome</keyword>
<dbReference type="PANTHER" id="PTHR46599:SF3">
    <property type="entry name" value="PIGGYBAC TRANSPOSABLE ELEMENT-DERIVED PROTEIN 4"/>
    <property type="match status" value="1"/>
</dbReference>
<dbReference type="InterPro" id="IPR029526">
    <property type="entry name" value="PGBD"/>
</dbReference>
<reference evidence="4" key="1">
    <citation type="submission" date="2025-08" db="UniProtKB">
        <authorList>
            <consortium name="RefSeq"/>
        </authorList>
    </citation>
    <scope>IDENTIFICATION</scope>
</reference>
<dbReference type="PANTHER" id="PTHR46599">
    <property type="entry name" value="PIGGYBAC TRANSPOSABLE ELEMENT-DERIVED PROTEIN 4"/>
    <property type="match status" value="1"/>
</dbReference>
<evidence type="ECO:0000313" key="4">
    <source>
        <dbReference type="RefSeq" id="XP_014486955.1"/>
    </source>
</evidence>
<feature type="compositionally biased region" description="Acidic residues" evidence="1">
    <location>
        <begin position="1"/>
        <end position="10"/>
    </location>
</feature>
<proteinExistence type="predicted"/>
<feature type="compositionally biased region" description="Polar residues" evidence="1">
    <location>
        <begin position="35"/>
        <end position="44"/>
    </location>
</feature>
<dbReference type="RefSeq" id="XP_014486955.1">
    <property type="nucleotide sequence ID" value="XM_014631469.1"/>
</dbReference>
<organism evidence="3 4">
    <name type="scientific">Dinoponera quadriceps</name>
    <name type="common">South American ant</name>
    <dbReference type="NCBI Taxonomy" id="609295"/>
    <lineage>
        <taxon>Eukaryota</taxon>
        <taxon>Metazoa</taxon>
        <taxon>Ecdysozoa</taxon>
        <taxon>Arthropoda</taxon>
        <taxon>Hexapoda</taxon>
        <taxon>Insecta</taxon>
        <taxon>Pterygota</taxon>
        <taxon>Neoptera</taxon>
        <taxon>Endopterygota</taxon>
        <taxon>Hymenoptera</taxon>
        <taxon>Apocrita</taxon>
        <taxon>Aculeata</taxon>
        <taxon>Formicoidea</taxon>
        <taxon>Formicidae</taxon>
        <taxon>Ponerinae</taxon>
        <taxon>Ponerini</taxon>
        <taxon>Dinoponera</taxon>
    </lineage>
</organism>
<dbReference type="Proteomes" id="UP000515204">
    <property type="component" value="Unplaced"/>
</dbReference>